<dbReference type="Proteomes" id="UP000277179">
    <property type="component" value="Unassembled WGS sequence"/>
</dbReference>
<dbReference type="AlphaFoldDB" id="A0A3M4QJZ4"/>
<dbReference type="EMBL" id="RBRL01000115">
    <property type="protein sequence ID" value="RMQ90550.1"/>
    <property type="molecule type" value="Genomic_DNA"/>
</dbReference>
<name>A0A3M4QJZ4_9PSED</name>
<dbReference type="InterPro" id="IPR021378">
    <property type="entry name" value="DUF3010"/>
</dbReference>
<gene>
    <name evidence="1" type="ORF">ALP97_05046</name>
</gene>
<comment type="caution">
    <text evidence="1">The sequence shown here is derived from an EMBL/GenBank/DDBJ whole genome shotgun (WGS) entry which is preliminary data.</text>
</comment>
<evidence type="ECO:0008006" key="3">
    <source>
        <dbReference type="Google" id="ProtNLM"/>
    </source>
</evidence>
<evidence type="ECO:0000313" key="1">
    <source>
        <dbReference type="EMBL" id="RMQ90550.1"/>
    </source>
</evidence>
<organism evidence="1 2">
    <name type="scientific">Pseudomonas salomonii</name>
    <dbReference type="NCBI Taxonomy" id="191391"/>
    <lineage>
        <taxon>Bacteria</taxon>
        <taxon>Pseudomonadati</taxon>
        <taxon>Pseudomonadota</taxon>
        <taxon>Gammaproteobacteria</taxon>
        <taxon>Pseudomonadales</taxon>
        <taxon>Pseudomonadaceae</taxon>
        <taxon>Pseudomonas</taxon>
    </lineage>
</organism>
<protein>
    <recommendedName>
        <fullName evidence="3">DUF3010 domain-containing protein</fullName>
    </recommendedName>
</protein>
<sequence>MMSGRSFWSRSGRNKRQSRHFLSETRLFMTICGIEIKGSEAIIAVASLDNQALTHVALATKKIALDDDDEAANVKAFAAQVKAFVQENAITRIAIKKRSKKGEFAGGPTTFKIEGVFQLLDGVEVTLLSPQTINAQNKKHDFALPASLNKYQHEAFKAACSALVKK</sequence>
<evidence type="ECO:0000313" key="2">
    <source>
        <dbReference type="Proteomes" id="UP000277179"/>
    </source>
</evidence>
<proteinExistence type="predicted"/>
<reference evidence="1 2" key="1">
    <citation type="submission" date="2018-08" db="EMBL/GenBank/DDBJ databases">
        <title>Recombination of ecologically and evolutionarily significant loci maintains genetic cohesion in the Pseudomonas syringae species complex.</title>
        <authorList>
            <person name="Dillon M."/>
            <person name="Thakur S."/>
            <person name="Almeida R.N.D."/>
            <person name="Weir B.S."/>
            <person name="Guttman D.S."/>
        </authorList>
    </citation>
    <scope>NUCLEOTIDE SEQUENCE [LARGE SCALE GENOMIC DNA]</scope>
    <source>
        <strain evidence="1 2">ICMP 11288</strain>
    </source>
</reference>
<dbReference type="Pfam" id="PF11215">
    <property type="entry name" value="DUF3010"/>
    <property type="match status" value="1"/>
</dbReference>
<accession>A0A3M4QJZ4</accession>